<dbReference type="InterPro" id="IPR043128">
    <property type="entry name" value="Rev_trsase/Diguanyl_cyclase"/>
</dbReference>
<dbReference type="Gene3D" id="3.30.70.270">
    <property type="match status" value="1"/>
</dbReference>
<evidence type="ECO:0000313" key="1">
    <source>
        <dbReference type="EnsemblMetazoa" id="Aqu2.1.35616_001"/>
    </source>
</evidence>
<sequence>MPHALKEEVVQELRDMSGEGIIEESTSDWVAPIVVVKKKDGTNRNCIDYCKLNSKTNLSYTQGRRYGGYQWPTKYITTIDVAKGYWQVPMAESDRETAFSSPTGLLSL</sequence>
<name>A0A1X7V6K6_AMPQE</name>
<dbReference type="PANTHER" id="PTHR24559">
    <property type="entry name" value="TRANSPOSON TY3-I GAG-POL POLYPROTEIN"/>
    <property type="match status" value="1"/>
</dbReference>
<accession>A0A1X7V6K6</accession>
<proteinExistence type="predicted"/>
<dbReference type="Gene3D" id="3.10.10.10">
    <property type="entry name" value="HIV Type 1 Reverse Transcriptase, subunit A, domain 1"/>
    <property type="match status" value="1"/>
</dbReference>
<dbReference type="AlphaFoldDB" id="A0A1X7V6K6"/>
<reference evidence="1" key="1">
    <citation type="submission" date="2017-05" db="UniProtKB">
        <authorList>
            <consortium name="EnsemblMetazoa"/>
        </authorList>
    </citation>
    <scope>IDENTIFICATION</scope>
</reference>
<dbReference type="OMA" id="NCIDYCK"/>
<dbReference type="STRING" id="400682.A0A1X7V6K6"/>
<protein>
    <recommendedName>
        <fullName evidence="2">Reverse transcriptase domain-containing protein</fullName>
    </recommendedName>
</protein>
<evidence type="ECO:0008006" key="2">
    <source>
        <dbReference type="Google" id="ProtNLM"/>
    </source>
</evidence>
<dbReference type="SUPFAM" id="SSF56672">
    <property type="entry name" value="DNA/RNA polymerases"/>
    <property type="match status" value="1"/>
</dbReference>
<dbReference type="InterPro" id="IPR053134">
    <property type="entry name" value="RNA-dir_DNA_polymerase"/>
</dbReference>
<dbReference type="EnsemblMetazoa" id="Aqu2.1.35616_001">
    <property type="protein sequence ID" value="Aqu2.1.35616_001"/>
    <property type="gene ID" value="Aqu2.1.35616"/>
</dbReference>
<dbReference type="PANTHER" id="PTHR24559:SF444">
    <property type="entry name" value="REVERSE TRANSCRIPTASE DOMAIN-CONTAINING PROTEIN"/>
    <property type="match status" value="1"/>
</dbReference>
<dbReference type="InterPro" id="IPR043502">
    <property type="entry name" value="DNA/RNA_pol_sf"/>
</dbReference>
<dbReference type="InParanoid" id="A0A1X7V6K6"/>
<organism evidence="1">
    <name type="scientific">Amphimedon queenslandica</name>
    <name type="common">Sponge</name>
    <dbReference type="NCBI Taxonomy" id="400682"/>
    <lineage>
        <taxon>Eukaryota</taxon>
        <taxon>Metazoa</taxon>
        <taxon>Porifera</taxon>
        <taxon>Demospongiae</taxon>
        <taxon>Heteroscleromorpha</taxon>
        <taxon>Haplosclerida</taxon>
        <taxon>Niphatidae</taxon>
        <taxon>Amphimedon</taxon>
    </lineage>
</organism>